<organism evidence="1 2">
    <name type="scientific">Coraliomargarita sinensis</name>
    <dbReference type="NCBI Taxonomy" id="2174842"/>
    <lineage>
        <taxon>Bacteria</taxon>
        <taxon>Pseudomonadati</taxon>
        <taxon>Verrucomicrobiota</taxon>
        <taxon>Opitutia</taxon>
        <taxon>Puniceicoccales</taxon>
        <taxon>Coraliomargaritaceae</taxon>
        <taxon>Coraliomargarita</taxon>
    </lineage>
</organism>
<dbReference type="AlphaFoldDB" id="A0A317ZD32"/>
<comment type="caution">
    <text evidence="1">The sequence shown here is derived from an EMBL/GenBank/DDBJ whole genome shotgun (WGS) entry which is preliminary data.</text>
</comment>
<sequence length="87" mass="9852">MTAPTQKSGFSEDDIALIQAICENAKCREWILKIADYPENVRLRSIQEFIRELSGIAEDNSIITGLERLQNPKVFQGALKCISDIKR</sequence>
<protein>
    <submittedName>
        <fullName evidence="1">Uncharacterized protein</fullName>
    </submittedName>
</protein>
<name>A0A317ZD32_9BACT</name>
<reference evidence="1 2" key="1">
    <citation type="submission" date="2018-05" db="EMBL/GenBank/DDBJ databases">
        <title>Coraliomargarita sinensis sp. nov., isolated from a marine solar saltern.</title>
        <authorList>
            <person name="Zhou L.Y."/>
        </authorList>
    </citation>
    <scope>NUCLEOTIDE SEQUENCE [LARGE SCALE GENOMIC DNA]</scope>
    <source>
        <strain evidence="1 2">WN38</strain>
    </source>
</reference>
<dbReference type="RefSeq" id="WP_146209384.1">
    <property type="nucleotide sequence ID" value="NZ_QHJQ01000013.1"/>
</dbReference>
<dbReference type="EMBL" id="QHJQ01000013">
    <property type="protein sequence ID" value="PXA03056.1"/>
    <property type="molecule type" value="Genomic_DNA"/>
</dbReference>
<dbReference type="Proteomes" id="UP000247099">
    <property type="component" value="Unassembled WGS sequence"/>
</dbReference>
<gene>
    <name evidence="1" type="ORF">DDZ13_14160</name>
</gene>
<evidence type="ECO:0000313" key="2">
    <source>
        <dbReference type="Proteomes" id="UP000247099"/>
    </source>
</evidence>
<dbReference type="InParanoid" id="A0A317ZD32"/>
<evidence type="ECO:0000313" key="1">
    <source>
        <dbReference type="EMBL" id="PXA03056.1"/>
    </source>
</evidence>
<accession>A0A317ZD32</accession>
<keyword evidence="2" id="KW-1185">Reference proteome</keyword>
<proteinExistence type="predicted"/>